<evidence type="ECO:0000256" key="1">
    <source>
        <dbReference type="ARBA" id="ARBA00004071"/>
    </source>
</evidence>
<dbReference type="OrthoDB" id="1095333at2"/>
<reference evidence="8 9" key="1">
    <citation type="submission" date="2018-10" db="EMBL/GenBank/DDBJ databases">
        <title>Ulvibacterium marinum gen. nov., sp. nov., a novel marine bacterium of the family Flavobacteriaceae, isolated from a culture of the green alga Ulva prolifera.</title>
        <authorList>
            <person name="Zhang Z."/>
        </authorList>
    </citation>
    <scope>NUCLEOTIDE SEQUENCE [LARGE SCALE GENOMIC DNA]</scope>
    <source>
        <strain evidence="8 9">CCMM003</strain>
    </source>
</reference>
<dbReference type="AlphaFoldDB" id="A0A3B0CAD9"/>
<dbReference type="PIRSF" id="PIRSF001092">
    <property type="entry name" value="Alpha-L-fucosidase"/>
    <property type="match status" value="1"/>
</dbReference>
<evidence type="ECO:0000256" key="6">
    <source>
        <dbReference type="ARBA" id="ARBA00023295"/>
    </source>
</evidence>
<keyword evidence="4" id="KW-0732">Signal</keyword>
<dbReference type="InterPro" id="IPR000933">
    <property type="entry name" value="Glyco_hydro_29"/>
</dbReference>
<keyword evidence="9" id="KW-1185">Reference proteome</keyword>
<dbReference type="Gene3D" id="2.60.40.1180">
    <property type="entry name" value="Golgi alpha-mannosidase II"/>
    <property type="match status" value="1"/>
</dbReference>
<proteinExistence type="inferred from homology"/>
<evidence type="ECO:0000256" key="3">
    <source>
        <dbReference type="ARBA" id="ARBA00012662"/>
    </source>
</evidence>
<dbReference type="GO" id="GO:0006004">
    <property type="term" value="P:fucose metabolic process"/>
    <property type="evidence" value="ECO:0007669"/>
    <property type="project" value="InterPro"/>
</dbReference>
<dbReference type="Pfam" id="PF01120">
    <property type="entry name" value="Alpha_L_fucos"/>
    <property type="match status" value="1"/>
</dbReference>
<sequence length="514" mass="59113">MKSSKFKIFTFLVAIGVLGCAEKKESDPNALKDALAIEKEEYSEDWASLGKHNESPEWFKNSKLGIYFHWGLYSVPAFKNEWYPRWMHFKDNEVYKHHVEKYGEPSEFGYHDFAPMFKAEKFDADSWAQLFKDAGAKFAGPVAEHHDGYAMWDSKITPWDVMDTGPKRDITGELEKAIKGKDMKFITAFHHAKNLQRSTELGKEESLSHYPYFEGMPPSSNDPDLQLMYGNMEHEKWYKEVWLGKLKEVIDNYHPDIIWFDYVLGEIPQEYRKDFAAYYLNEAKDKEQEVVVVRKQHDLPLSMSVEDLEQARKNEIGTKTWMTDATISNGSWCYTENLGVKPAKDVLHMLIDIVSKNGVLLLNVSPKSDGTIPDNQKDGLLQMGDWLKKYGEAIYDTEAWYTFGEGPTKEPEGHFENHQAFMKLTYSNKDIRYTTKDYTIYGIVLGSVEPAKELILKSFAKKSILDVPTIENVSVLGSDEKIVWSYDEEKGLTLKTPSKPLDELATVIEVTISQ</sequence>
<comment type="function">
    <text evidence="1">Alpha-L-fucosidase is responsible for hydrolyzing the alpha-1,6-linked fucose joined to the reducing-end N-acetylglucosamine of the carbohydrate moieties of glycoproteins.</text>
</comment>
<dbReference type="InterPro" id="IPR016286">
    <property type="entry name" value="FUC_metazoa-typ"/>
</dbReference>
<keyword evidence="5" id="KW-0378">Hydrolase</keyword>
<dbReference type="InterPro" id="IPR057739">
    <property type="entry name" value="Glyco_hydro_29_N"/>
</dbReference>
<protein>
    <recommendedName>
        <fullName evidence="3">alpha-L-fucosidase</fullName>
        <ecNumber evidence="3">3.2.1.51</ecNumber>
    </recommendedName>
</protein>
<evidence type="ECO:0000313" key="8">
    <source>
        <dbReference type="EMBL" id="RKN80899.1"/>
    </source>
</evidence>
<organism evidence="8 9">
    <name type="scientific">Ulvibacterium marinum</name>
    <dbReference type="NCBI Taxonomy" id="2419782"/>
    <lineage>
        <taxon>Bacteria</taxon>
        <taxon>Pseudomonadati</taxon>
        <taxon>Bacteroidota</taxon>
        <taxon>Flavobacteriia</taxon>
        <taxon>Flavobacteriales</taxon>
        <taxon>Flavobacteriaceae</taxon>
        <taxon>Ulvibacterium</taxon>
    </lineage>
</organism>
<dbReference type="GO" id="GO:0005764">
    <property type="term" value="C:lysosome"/>
    <property type="evidence" value="ECO:0007669"/>
    <property type="project" value="TreeGrafter"/>
</dbReference>
<dbReference type="PANTHER" id="PTHR10030:SF37">
    <property type="entry name" value="ALPHA-L-FUCOSIDASE-RELATED"/>
    <property type="match status" value="1"/>
</dbReference>
<dbReference type="SUPFAM" id="SSF51445">
    <property type="entry name" value="(Trans)glycosidases"/>
    <property type="match status" value="1"/>
</dbReference>
<evidence type="ECO:0000256" key="2">
    <source>
        <dbReference type="ARBA" id="ARBA00007951"/>
    </source>
</evidence>
<comment type="similarity">
    <text evidence="2">Belongs to the glycosyl hydrolase 29 family.</text>
</comment>
<dbReference type="PRINTS" id="PR00741">
    <property type="entry name" value="GLHYDRLASE29"/>
</dbReference>
<evidence type="ECO:0000259" key="7">
    <source>
        <dbReference type="Pfam" id="PF01120"/>
    </source>
</evidence>
<dbReference type="Gene3D" id="3.20.20.80">
    <property type="entry name" value="Glycosidases"/>
    <property type="match status" value="1"/>
</dbReference>
<dbReference type="InterPro" id="IPR013780">
    <property type="entry name" value="Glyco_hydro_b"/>
</dbReference>
<dbReference type="RefSeq" id="WP_120711055.1">
    <property type="nucleotide sequence ID" value="NZ_RBCJ01000002.1"/>
</dbReference>
<dbReference type="GO" id="GO:0004560">
    <property type="term" value="F:alpha-L-fucosidase activity"/>
    <property type="evidence" value="ECO:0007669"/>
    <property type="project" value="InterPro"/>
</dbReference>
<evidence type="ECO:0000256" key="5">
    <source>
        <dbReference type="ARBA" id="ARBA00022801"/>
    </source>
</evidence>
<dbReference type="Proteomes" id="UP000276603">
    <property type="component" value="Unassembled WGS sequence"/>
</dbReference>
<keyword evidence="6" id="KW-0326">Glycosidase</keyword>
<feature type="domain" description="Glycoside hydrolase family 29 N-terminal" evidence="7">
    <location>
        <begin position="33"/>
        <end position="392"/>
    </location>
</feature>
<dbReference type="PROSITE" id="PS51257">
    <property type="entry name" value="PROKAR_LIPOPROTEIN"/>
    <property type="match status" value="1"/>
</dbReference>
<gene>
    <name evidence="8" type="ORF">D7Z94_08030</name>
</gene>
<evidence type="ECO:0000313" key="9">
    <source>
        <dbReference type="Proteomes" id="UP000276603"/>
    </source>
</evidence>
<accession>A0A3B0CAD9</accession>
<dbReference type="SMART" id="SM00812">
    <property type="entry name" value="Alpha_L_fucos"/>
    <property type="match status" value="1"/>
</dbReference>
<evidence type="ECO:0000256" key="4">
    <source>
        <dbReference type="ARBA" id="ARBA00022729"/>
    </source>
</evidence>
<dbReference type="InterPro" id="IPR017853">
    <property type="entry name" value="GH"/>
</dbReference>
<comment type="caution">
    <text evidence="8">The sequence shown here is derived from an EMBL/GenBank/DDBJ whole genome shotgun (WGS) entry which is preliminary data.</text>
</comment>
<dbReference type="EC" id="3.2.1.51" evidence="3"/>
<dbReference type="EMBL" id="RBCJ01000002">
    <property type="protein sequence ID" value="RKN80899.1"/>
    <property type="molecule type" value="Genomic_DNA"/>
</dbReference>
<dbReference type="PANTHER" id="PTHR10030">
    <property type="entry name" value="ALPHA-L-FUCOSIDASE"/>
    <property type="match status" value="1"/>
</dbReference>
<name>A0A3B0CAD9_9FLAO</name>
<dbReference type="GO" id="GO:0016139">
    <property type="term" value="P:glycoside catabolic process"/>
    <property type="evidence" value="ECO:0007669"/>
    <property type="project" value="TreeGrafter"/>
</dbReference>